<dbReference type="GO" id="GO:0005886">
    <property type="term" value="C:plasma membrane"/>
    <property type="evidence" value="ECO:0007669"/>
    <property type="project" value="UniProtKB-SubCell"/>
</dbReference>
<dbReference type="InterPro" id="IPR050297">
    <property type="entry name" value="LipidA_mod_glycosyltrf_83"/>
</dbReference>
<keyword evidence="4 10" id="KW-0808">Transferase</keyword>
<keyword evidence="7 8" id="KW-0472">Membrane</keyword>
<keyword evidence="3" id="KW-0328">Glycosyltransferase</keyword>
<evidence type="ECO:0000256" key="7">
    <source>
        <dbReference type="ARBA" id="ARBA00023136"/>
    </source>
</evidence>
<comment type="caution">
    <text evidence="10">The sequence shown here is derived from an EMBL/GenBank/DDBJ whole genome shotgun (WGS) entry which is preliminary data.</text>
</comment>
<feature type="transmembrane region" description="Helical" evidence="8">
    <location>
        <begin position="294"/>
        <end position="313"/>
    </location>
</feature>
<feature type="transmembrane region" description="Helical" evidence="8">
    <location>
        <begin position="209"/>
        <end position="228"/>
    </location>
</feature>
<feature type="transmembrane region" description="Helical" evidence="8">
    <location>
        <begin position="164"/>
        <end position="197"/>
    </location>
</feature>
<evidence type="ECO:0000256" key="8">
    <source>
        <dbReference type="SAM" id="Phobius"/>
    </source>
</evidence>
<dbReference type="EMBL" id="LPUF01000003">
    <property type="protein sequence ID" value="OQK15925.1"/>
    <property type="molecule type" value="Genomic_DNA"/>
</dbReference>
<keyword evidence="11" id="KW-1185">Reference proteome</keyword>
<proteinExistence type="predicted"/>
<keyword evidence="5 8" id="KW-0812">Transmembrane</keyword>
<dbReference type="GO" id="GO:0010041">
    <property type="term" value="P:response to iron(III) ion"/>
    <property type="evidence" value="ECO:0007669"/>
    <property type="project" value="TreeGrafter"/>
</dbReference>
<feature type="transmembrane region" description="Helical" evidence="8">
    <location>
        <begin position="349"/>
        <end position="370"/>
    </location>
</feature>
<dbReference type="GO" id="GO:0016763">
    <property type="term" value="F:pentosyltransferase activity"/>
    <property type="evidence" value="ECO:0007669"/>
    <property type="project" value="TreeGrafter"/>
</dbReference>
<dbReference type="PANTHER" id="PTHR33908">
    <property type="entry name" value="MANNOSYLTRANSFERASE YKCB-RELATED"/>
    <property type="match status" value="1"/>
</dbReference>
<name>A0A1V8M2Y8_9GAMM</name>
<keyword evidence="6 8" id="KW-1133">Transmembrane helix</keyword>
<feature type="transmembrane region" description="Helical" evidence="8">
    <location>
        <begin position="120"/>
        <end position="152"/>
    </location>
</feature>
<evidence type="ECO:0000256" key="1">
    <source>
        <dbReference type="ARBA" id="ARBA00004651"/>
    </source>
</evidence>
<dbReference type="Pfam" id="PF13231">
    <property type="entry name" value="PMT_2"/>
    <property type="match status" value="1"/>
</dbReference>
<dbReference type="InterPro" id="IPR038731">
    <property type="entry name" value="RgtA/B/C-like"/>
</dbReference>
<gene>
    <name evidence="10" type="ORF">AU255_17240</name>
</gene>
<evidence type="ECO:0000313" key="10">
    <source>
        <dbReference type="EMBL" id="OQK15925.1"/>
    </source>
</evidence>
<evidence type="ECO:0000313" key="11">
    <source>
        <dbReference type="Proteomes" id="UP000191980"/>
    </source>
</evidence>
<dbReference type="AlphaFoldDB" id="A0A1V8M2Y8"/>
<accession>A0A1V8M2Y8</accession>
<reference evidence="10 11" key="1">
    <citation type="submission" date="2015-12" db="EMBL/GenBank/DDBJ databases">
        <authorList>
            <person name="Shamseldin A."/>
            <person name="Moawad H."/>
            <person name="Abd El-Rahim W.M."/>
            <person name="Sadowsky M.J."/>
        </authorList>
    </citation>
    <scope>NUCLEOTIDE SEQUENCE [LARGE SCALE GENOMIC DNA]</scope>
    <source>
        <strain evidence="10 11">WF1</strain>
    </source>
</reference>
<feature type="transmembrane region" description="Helical" evidence="8">
    <location>
        <begin position="319"/>
        <end position="337"/>
    </location>
</feature>
<keyword evidence="2" id="KW-1003">Cell membrane</keyword>
<sequence>MMINNSQLARWGILPLWLLLTFSIFLRTPTPIDETRYLSVAWEMWLRQDFLVPYLNGETYSHKPPLLFWLIQLSWSLFGVNEWAARLVGPVCALLNLYLTRSLAKQLWPDKEKVALLAPWILIATLLWTLFATATMFDILLSNCVLLGMLGLVNATQGKEVKGWSFFALAIGLGLLAKGPVIFVHLLPVALLMPVWIEKNQSKNYSRWYSYQFIAILSGALIALIWAIPAAIQGGEAYANAILWSQTANRAVTTHIHARPFWWYFPFLPLFIFPWVAWPRMWKCLIGLPWKQDTGVRFCSVWFISCLLIFSLIQSKQVHYLLPLLPAFSLLIARLLMNAEKSATLLSELALPLCFCAVGLFLILMPSMTTFAKLSWVQTMDFVWGGSVLSIGLALLGITLYFRQLSILAVSTSVVLAIVIGFFCFFNYTGLAYNLKPAAEKLKDIQEHDMPVAYVGKYQGQFHFLGRLTHAIEIVENGQALSWASAHPDGYLISLEEKKATNVSYIQGQRERWLIFRTGQQTLQMQTK</sequence>
<dbReference type="GO" id="GO:0009103">
    <property type="term" value="P:lipopolysaccharide biosynthetic process"/>
    <property type="evidence" value="ECO:0007669"/>
    <property type="project" value="TreeGrafter"/>
</dbReference>
<protein>
    <submittedName>
        <fullName evidence="10">Glycosyltransferase</fullName>
    </submittedName>
</protein>
<evidence type="ECO:0000256" key="4">
    <source>
        <dbReference type="ARBA" id="ARBA00022679"/>
    </source>
</evidence>
<evidence type="ECO:0000256" key="2">
    <source>
        <dbReference type="ARBA" id="ARBA00022475"/>
    </source>
</evidence>
<feature type="domain" description="Glycosyltransferase RgtA/B/C/D-like" evidence="9">
    <location>
        <begin position="62"/>
        <end position="226"/>
    </location>
</feature>
<evidence type="ECO:0000256" key="5">
    <source>
        <dbReference type="ARBA" id="ARBA00022692"/>
    </source>
</evidence>
<evidence type="ECO:0000259" key="9">
    <source>
        <dbReference type="Pfam" id="PF13231"/>
    </source>
</evidence>
<feature type="transmembrane region" description="Helical" evidence="8">
    <location>
        <begin position="382"/>
        <end position="402"/>
    </location>
</feature>
<organism evidence="10 11">
    <name type="scientific">Methyloprofundus sedimenti</name>
    <dbReference type="NCBI Taxonomy" id="1420851"/>
    <lineage>
        <taxon>Bacteria</taxon>
        <taxon>Pseudomonadati</taxon>
        <taxon>Pseudomonadota</taxon>
        <taxon>Gammaproteobacteria</taxon>
        <taxon>Methylococcales</taxon>
        <taxon>Methylococcaceae</taxon>
        <taxon>Methyloprofundus</taxon>
    </lineage>
</organism>
<feature type="transmembrane region" description="Helical" evidence="8">
    <location>
        <begin position="261"/>
        <end position="282"/>
    </location>
</feature>
<feature type="transmembrane region" description="Helical" evidence="8">
    <location>
        <begin position="414"/>
        <end position="433"/>
    </location>
</feature>
<dbReference type="Proteomes" id="UP000191980">
    <property type="component" value="Unassembled WGS sequence"/>
</dbReference>
<evidence type="ECO:0000256" key="3">
    <source>
        <dbReference type="ARBA" id="ARBA00022676"/>
    </source>
</evidence>
<dbReference type="PANTHER" id="PTHR33908:SF3">
    <property type="entry name" value="UNDECAPRENYL PHOSPHATE-ALPHA-4-AMINO-4-DEOXY-L-ARABINOSE ARABINOSYL TRANSFERASE"/>
    <property type="match status" value="1"/>
</dbReference>
<dbReference type="STRING" id="1420851.AU255_17240"/>
<comment type="subcellular location">
    <subcellularLocation>
        <location evidence="1">Cell membrane</location>
        <topology evidence="1">Multi-pass membrane protein</topology>
    </subcellularLocation>
</comment>
<evidence type="ECO:0000256" key="6">
    <source>
        <dbReference type="ARBA" id="ARBA00022989"/>
    </source>
</evidence>